<reference evidence="2" key="1">
    <citation type="submission" date="2020-09" db="EMBL/GenBank/DDBJ databases">
        <title>Genome-Enabled Discovery of Anthraquinone Biosynthesis in Senna tora.</title>
        <authorList>
            <person name="Kang S.-H."/>
            <person name="Pandey R.P."/>
            <person name="Lee C.-M."/>
            <person name="Sim J.-S."/>
            <person name="Jeong J.-T."/>
            <person name="Choi B.-S."/>
            <person name="Jung M."/>
            <person name="Ginzburg D."/>
            <person name="Zhao K."/>
            <person name="Won S.Y."/>
            <person name="Oh T.-J."/>
            <person name="Yu Y."/>
            <person name="Kim N.-H."/>
            <person name="Lee O.R."/>
            <person name="Lee T.-H."/>
            <person name="Bashyal P."/>
            <person name="Kim T.-S."/>
            <person name="Lee W.-H."/>
            <person name="Kawkins C."/>
            <person name="Kim C.-K."/>
            <person name="Kim J.S."/>
            <person name="Ahn B.O."/>
            <person name="Rhee S.Y."/>
            <person name="Sohng J.K."/>
        </authorList>
    </citation>
    <scope>NUCLEOTIDE SEQUENCE</scope>
    <source>
        <tissue evidence="2">Leaf</tissue>
    </source>
</reference>
<gene>
    <name evidence="2" type="ORF">G2W53_013706</name>
</gene>
<dbReference type="PANTHER" id="PTHR13500">
    <property type="entry name" value="NUCLEOLAR PRERIBOSOMAL-ASSOCIATED PROTEIN 1"/>
    <property type="match status" value="1"/>
</dbReference>
<evidence type="ECO:0000313" key="3">
    <source>
        <dbReference type="Proteomes" id="UP000634136"/>
    </source>
</evidence>
<dbReference type="GO" id="GO:0000466">
    <property type="term" value="P:maturation of 5.8S rRNA from tricistronic rRNA transcript (SSU-rRNA, 5.8S rRNA, LSU-rRNA)"/>
    <property type="evidence" value="ECO:0007669"/>
    <property type="project" value="TreeGrafter"/>
</dbReference>
<dbReference type="InterPro" id="IPR032436">
    <property type="entry name" value="URB1_C"/>
</dbReference>
<dbReference type="AlphaFoldDB" id="A0A834TZ37"/>
<dbReference type="GO" id="GO:0000463">
    <property type="term" value="P:maturation of LSU-rRNA from tricistronic rRNA transcript (SSU-rRNA, 5.8S rRNA, LSU-rRNA)"/>
    <property type="evidence" value="ECO:0007669"/>
    <property type="project" value="TreeGrafter"/>
</dbReference>
<dbReference type="PANTHER" id="PTHR13500:SF0">
    <property type="entry name" value="NUCLEOLAR PRE-RIBOSOMAL-ASSOCIATED PROTEIN 1"/>
    <property type="match status" value="1"/>
</dbReference>
<proteinExistence type="predicted"/>
<feature type="domain" description="URB1 C-terminal" evidence="1">
    <location>
        <begin position="3"/>
        <end position="152"/>
    </location>
</feature>
<dbReference type="EMBL" id="JAAIUW010000005">
    <property type="protein sequence ID" value="KAF7831373.1"/>
    <property type="molecule type" value="Genomic_DNA"/>
</dbReference>
<dbReference type="InterPro" id="IPR039844">
    <property type="entry name" value="URB1"/>
</dbReference>
<comment type="caution">
    <text evidence="2">The sequence shown here is derived from an EMBL/GenBank/DDBJ whole genome shotgun (WGS) entry which is preliminary data.</text>
</comment>
<accession>A0A834TZ37</accession>
<keyword evidence="3" id="KW-1185">Reference proteome</keyword>
<protein>
    <submittedName>
        <fullName evidence="2">Nucleolar pre-ribosomal-associated protein 1</fullName>
    </submittedName>
</protein>
<evidence type="ECO:0000259" key="1">
    <source>
        <dbReference type="Pfam" id="PF16201"/>
    </source>
</evidence>
<evidence type="ECO:0000313" key="2">
    <source>
        <dbReference type="EMBL" id="KAF7831373.1"/>
    </source>
</evidence>
<organism evidence="2 3">
    <name type="scientific">Senna tora</name>
    <dbReference type="NCBI Taxonomy" id="362788"/>
    <lineage>
        <taxon>Eukaryota</taxon>
        <taxon>Viridiplantae</taxon>
        <taxon>Streptophyta</taxon>
        <taxon>Embryophyta</taxon>
        <taxon>Tracheophyta</taxon>
        <taxon>Spermatophyta</taxon>
        <taxon>Magnoliopsida</taxon>
        <taxon>eudicotyledons</taxon>
        <taxon>Gunneridae</taxon>
        <taxon>Pentapetalae</taxon>
        <taxon>rosids</taxon>
        <taxon>fabids</taxon>
        <taxon>Fabales</taxon>
        <taxon>Fabaceae</taxon>
        <taxon>Caesalpinioideae</taxon>
        <taxon>Cassia clade</taxon>
        <taxon>Senna</taxon>
    </lineage>
</organism>
<dbReference type="OrthoDB" id="72892at2759"/>
<dbReference type="Pfam" id="PF16201">
    <property type="entry name" value="NopRA1"/>
    <property type="match status" value="1"/>
</dbReference>
<dbReference type="GO" id="GO:0005730">
    <property type="term" value="C:nucleolus"/>
    <property type="evidence" value="ECO:0007669"/>
    <property type="project" value="TreeGrafter"/>
</dbReference>
<name>A0A834TZ37_9FABA</name>
<dbReference type="Proteomes" id="UP000634136">
    <property type="component" value="Unassembled WGS sequence"/>
</dbReference>
<sequence length="543" mass="61874">MGLRLLLTTVQNSIEEPWQRIPSVIALFAAEASFVLLDSSHDHFAAISTLLIHSSKLNLRVIPLFDNFVWSTSVNFKAERLWMLRLVYVGLNSDDDALLYIRNSIFETLMSFYVSPLSDFESKELIIKVIQKSVKLHKIGCHLVKHCSLFSWFSSLISITRQRLNREEERFLLKQVLVVLKVANDVISCGSISKWLQNSALEQLAELTANLFTFILHDATLTDEAVALINPFLQMIASLLKISQKRKIYQPHFTLSIEGLYKIYQVVGQCNHATIHVNPEFALEAILMNAPPDSIFLMNEERLENFLIWAISTALQAESSQKLMSYESRIYSMENSGEERYKNSLVSKVLRWLTASVIIGKLYHKSNDMDPRFAESQNFKSLDSLLEHVENMSGQRNEITTGCEELLASTIFYLQLLPGINYEVLPSVVSALCLLLFDASNSAVGKTDLLEDYSSFISHCSRVRCPPEANPTWRWSFHQPWKDHSQELSELEKMDEYHACQILLVIISNVLGGKKLESANLSPVDIEKSGVFKWERSLLKPES</sequence>